<gene>
    <name evidence="2" type="ORF">H4R20_006917</name>
</gene>
<keyword evidence="3" id="KW-1185">Reference proteome</keyword>
<sequence>KCFVQSLHVSPVLPFLCAPRCPRAVAMLTSSRSARPRRRTSISTRRRRSSFGASMRSSKLPRTRSKGFPTTSKRKNRRSIMRPRRTLRAS</sequence>
<evidence type="ECO:0000313" key="3">
    <source>
        <dbReference type="Proteomes" id="UP001140094"/>
    </source>
</evidence>
<comment type="caution">
    <text evidence="2">The sequence shown here is derived from an EMBL/GenBank/DDBJ whole genome shotgun (WGS) entry which is preliminary data.</text>
</comment>
<feature type="non-terminal residue" evidence="2">
    <location>
        <position position="90"/>
    </location>
</feature>
<protein>
    <submittedName>
        <fullName evidence="2">Uncharacterized protein</fullName>
    </submittedName>
</protein>
<organism evidence="2 3">
    <name type="scientific">Coemansia guatemalensis</name>
    <dbReference type="NCBI Taxonomy" id="2761395"/>
    <lineage>
        <taxon>Eukaryota</taxon>
        <taxon>Fungi</taxon>
        <taxon>Fungi incertae sedis</taxon>
        <taxon>Zoopagomycota</taxon>
        <taxon>Kickxellomycotina</taxon>
        <taxon>Kickxellomycetes</taxon>
        <taxon>Kickxellales</taxon>
        <taxon>Kickxellaceae</taxon>
        <taxon>Coemansia</taxon>
    </lineage>
</organism>
<feature type="region of interest" description="Disordered" evidence="1">
    <location>
        <begin position="28"/>
        <end position="90"/>
    </location>
</feature>
<proteinExistence type="predicted"/>
<dbReference type="EMBL" id="JANBUO010003396">
    <property type="protein sequence ID" value="KAJ2791042.1"/>
    <property type="molecule type" value="Genomic_DNA"/>
</dbReference>
<evidence type="ECO:0000256" key="1">
    <source>
        <dbReference type="SAM" id="MobiDB-lite"/>
    </source>
</evidence>
<feature type="non-terminal residue" evidence="2">
    <location>
        <position position="1"/>
    </location>
</feature>
<dbReference type="Proteomes" id="UP001140094">
    <property type="component" value="Unassembled WGS sequence"/>
</dbReference>
<name>A0A9W8LPD4_9FUNG</name>
<feature type="compositionally biased region" description="Basic residues" evidence="1">
    <location>
        <begin position="34"/>
        <end position="49"/>
    </location>
</feature>
<evidence type="ECO:0000313" key="2">
    <source>
        <dbReference type="EMBL" id="KAJ2791042.1"/>
    </source>
</evidence>
<dbReference type="AlphaFoldDB" id="A0A9W8LPD4"/>
<feature type="compositionally biased region" description="Basic residues" evidence="1">
    <location>
        <begin position="72"/>
        <end position="90"/>
    </location>
</feature>
<accession>A0A9W8LPD4</accession>
<reference evidence="2" key="1">
    <citation type="submission" date="2022-07" db="EMBL/GenBank/DDBJ databases">
        <title>Phylogenomic reconstructions and comparative analyses of Kickxellomycotina fungi.</title>
        <authorList>
            <person name="Reynolds N.K."/>
            <person name="Stajich J.E."/>
            <person name="Barry K."/>
            <person name="Grigoriev I.V."/>
            <person name="Crous P."/>
            <person name="Smith M.E."/>
        </authorList>
    </citation>
    <scope>NUCLEOTIDE SEQUENCE</scope>
    <source>
        <strain evidence="2">NRRL 1565</strain>
    </source>
</reference>